<feature type="region of interest" description="Disordered" evidence="1">
    <location>
        <begin position="155"/>
        <end position="184"/>
    </location>
</feature>
<evidence type="ECO:0000256" key="1">
    <source>
        <dbReference type="SAM" id="MobiDB-lite"/>
    </source>
</evidence>
<dbReference type="Proteomes" id="UP000324974">
    <property type="component" value="Chromosome"/>
</dbReference>
<dbReference type="AlphaFoldDB" id="A0A5C1AMU5"/>
<accession>A0A5C1AMU5</accession>
<dbReference type="EMBL" id="CP042425">
    <property type="protein sequence ID" value="QEL18524.1"/>
    <property type="molecule type" value="Genomic_DNA"/>
</dbReference>
<reference evidence="3" key="1">
    <citation type="submission" date="2019-08" db="EMBL/GenBank/DDBJ databases">
        <title>Limnoglobus roseus gen. nov., sp. nov., a novel freshwater planctomycete with a giant genome from the family Gemmataceae.</title>
        <authorList>
            <person name="Kulichevskaya I.S."/>
            <person name="Naumoff D.G."/>
            <person name="Miroshnikov K."/>
            <person name="Ivanova A."/>
            <person name="Philippov D.A."/>
            <person name="Hakobyan A."/>
            <person name="Rijpstra I.C."/>
            <person name="Sinninghe Damste J.S."/>
            <person name="Liesack W."/>
            <person name="Dedysh S.N."/>
        </authorList>
    </citation>
    <scope>NUCLEOTIDE SEQUENCE [LARGE SCALE GENOMIC DNA]</scope>
    <source>
        <strain evidence="3">PX52</strain>
    </source>
</reference>
<name>A0A5C1AMU5_9BACT</name>
<feature type="compositionally biased region" description="Basic residues" evidence="1">
    <location>
        <begin position="168"/>
        <end position="184"/>
    </location>
</feature>
<keyword evidence="3" id="KW-1185">Reference proteome</keyword>
<proteinExistence type="predicted"/>
<sequence>MAARSGGRAVHNVMTFCPAQGSIPAPATDPASDVAAPQTPAHYADNAELRALAQQARADGRLPARLADFFYRIADGYLEKFGGVPESDVDDFRQDLVIHWIERAVPRIFEKGGNPFAYLTEAAKNFARDRYNRAVKLASDLEEYQATCHHFGRYVSVPDSPPVPPPVPRRRKASPRRPRGRARA</sequence>
<evidence type="ECO:0000313" key="2">
    <source>
        <dbReference type="EMBL" id="QEL18524.1"/>
    </source>
</evidence>
<evidence type="ECO:0000313" key="3">
    <source>
        <dbReference type="Proteomes" id="UP000324974"/>
    </source>
</evidence>
<dbReference type="KEGG" id="lrs:PX52LOC_05551"/>
<gene>
    <name evidence="2" type="ORF">PX52LOC_05551</name>
</gene>
<protein>
    <submittedName>
        <fullName evidence="2">Uncharacterized protein</fullName>
    </submittedName>
</protein>
<organism evidence="2 3">
    <name type="scientific">Limnoglobus roseus</name>
    <dbReference type="NCBI Taxonomy" id="2598579"/>
    <lineage>
        <taxon>Bacteria</taxon>
        <taxon>Pseudomonadati</taxon>
        <taxon>Planctomycetota</taxon>
        <taxon>Planctomycetia</taxon>
        <taxon>Gemmatales</taxon>
        <taxon>Gemmataceae</taxon>
        <taxon>Limnoglobus</taxon>
    </lineage>
</organism>